<dbReference type="InterPro" id="IPR007730">
    <property type="entry name" value="SPOR-like_dom"/>
</dbReference>
<keyword evidence="2" id="KW-1133">Transmembrane helix</keyword>
<name>A0ABW0K1J4_9BACL</name>
<comment type="caution">
    <text evidence="4">The sequence shown here is derived from an EMBL/GenBank/DDBJ whole genome shotgun (WGS) entry which is preliminary data.</text>
</comment>
<keyword evidence="2" id="KW-0812">Transmembrane</keyword>
<evidence type="ECO:0000256" key="2">
    <source>
        <dbReference type="SAM" id="Phobius"/>
    </source>
</evidence>
<sequence>MKNNHKARITYRFDQNEPRRQTRPAGTQQPMEEVVIPLYQEEFEVRETTPVVTDKVGSEGPVTSADRAERQEVESLFESHALNTFTTDFGSWNSSIETEGERVERIIRESQTAREHAVRDYPVREQAVRENTAREPIVRDDYGPGPDLDHSRADEHRDTWSAWTNQGPYVEPGTGARYAKSSGTPWVRIATSIAGAVITGVAFGFFVLSMFSSEPNKGATAGGKTATSVQTPTSGKSVAANAGAAGGDQTANAAPGSAAASASAKPGDQAAAAAGVTPVQIAAKTYAFLQNGVFSSPQSAQAAQDSLRKKGLASAQDGSDKPAVFVGFASSRDDALALSQQLQVQDKSLEVYVKNVDIPGATGIRWSGSKPDAVASFIAEGDKLVKAISGLTVIHLAETKPTALADSSLQTIRTSHQSLTTLSASVSEGAGDDVKPLVQKMTTALGSAVQSMEEYKKSPSTAMLWQAQSSMMQYILSQKDLLKKVSVS</sequence>
<dbReference type="EMBL" id="JBHSMJ010000006">
    <property type="protein sequence ID" value="MFC5447265.1"/>
    <property type="molecule type" value="Genomic_DNA"/>
</dbReference>
<dbReference type="Pfam" id="PF05036">
    <property type="entry name" value="SPOR"/>
    <property type="match status" value="1"/>
</dbReference>
<gene>
    <name evidence="4" type="ORF">ACFPOG_03275</name>
</gene>
<evidence type="ECO:0000259" key="3">
    <source>
        <dbReference type="Pfam" id="PF05036"/>
    </source>
</evidence>
<evidence type="ECO:0000313" key="4">
    <source>
        <dbReference type="EMBL" id="MFC5447265.1"/>
    </source>
</evidence>
<evidence type="ECO:0000256" key="1">
    <source>
        <dbReference type="SAM" id="MobiDB-lite"/>
    </source>
</evidence>
<dbReference type="Proteomes" id="UP001596044">
    <property type="component" value="Unassembled WGS sequence"/>
</dbReference>
<evidence type="ECO:0000313" key="5">
    <source>
        <dbReference type="Proteomes" id="UP001596044"/>
    </source>
</evidence>
<feature type="region of interest" description="Disordered" evidence="1">
    <location>
        <begin position="1"/>
        <end position="31"/>
    </location>
</feature>
<feature type="domain" description="SPOR" evidence="3">
    <location>
        <begin position="285"/>
        <end position="346"/>
    </location>
</feature>
<feature type="compositionally biased region" description="Low complexity" evidence="1">
    <location>
        <begin position="249"/>
        <end position="262"/>
    </location>
</feature>
<feature type="region of interest" description="Disordered" evidence="1">
    <location>
        <begin position="217"/>
        <end position="262"/>
    </location>
</feature>
<protein>
    <submittedName>
        <fullName evidence="4">SPOR domain-containing protein</fullName>
    </submittedName>
</protein>
<organism evidence="4 5">
    <name type="scientific">Paenibacillus aestuarii</name>
    <dbReference type="NCBI Taxonomy" id="516965"/>
    <lineage>
        <taxon>Bacteria</taxon>
        <taxon>Bacillati</taxon>
        <taxon>Bacillota</taxon>
        <taxon>Bacilli</taxon>
        <taxon>Bacillales</taxon>
        <taxon>Paenibacillaceae</taxon>
        <taxon>Paenibacillus</taxon>
    </lineage>
</organism>
<feature type="compositionally biased region" description="Polar residues" evidence="1">
    <location>
        <begin position="225"/>
        <end position="236"/>
    </location>
</feature>
<keyword evidence="5" id="KW-1185">Reference proteome</keyword>
<dbReference type="RefSeq" id="WP_270878464.1">
    <property type="nucleotide sequence ID" value="NZ_JAQFVF010000019.1"/>
</dbReference>
<feature type="transmembrane region" description="Helical" evidence="2">
    <location>
        <begin position="186"/>
        <end position="211"/>
    </location>
</feature>
<keyword evidence="2" id="KW-0472">Membrane</keyword>
<accession>A0ABW0K1J4</accession>
<proteinExistence type="predicted"/>
<reference evidence="5" key="1">
    <citation type="journal article" date="2019" name="Int. J. Syst. Evol. Microbiol.">
        <title>The Global Catalogue of Microorganisms (GCM) 10K type strain sequencing project: providing services to taxonomists for standard genome sequencing and annotation.</title>
        <authorList>
            <consortium name="The Broad Institute Genomics Platform"/>
            <consortium name="The Broad Institute Genome Sequencing Center for Infectious Disease"/>
            <person name="Wu L."/>
            <person name="Ma J."/>
        </authorList>
    </citation>
    <scope>NUCLEOTIDE SEQUENCE [LARGE SCALE GENOMIC DNA]</scope>
    <source>
        <strain evidence="5">KACC 11904</strain>
    </source>
</reference>